<dbReference type="EMBL" id="WUUS01000007">
    <property type="protein sequence ID" value="MXR42174.1"/>
    <property type="molecule type" value="Genomic_DNA"/>
</dbReference>
<dbReference type="Proteomes" id="UP000437065">
    <property type="component" value="Unassembled WGS sequence"/>
</dbReference>
<evidence type="ECO:0000313" key="4">
    <source>
        <dbReference type="EMBL" id="MXR42174.1"/>
    </source>
</evidence>
<dbReference type="OrthoDB" id="21414at2157"/>
<dbReference type="InterPro" id="IPR002935">
    <property type="entry name" value="SAM_O-MeTrfase"/>
</dbReference>
<keyword evidence="5" id="KW-1185">Reference proteome</keyword>
<protein>
    <submittedName>
        <fullName evidence="4">O-methyltransferase</fullName>
    </submittedName>
</protein>
<dbReference type="CDD" id="cd02440">
    <property type="entry name" value="AdoMet_MTases"/>
    <property type="match status" value="1"/>
</dbReference>
<comment type="caution">
    <text evidence="4">The sequence shown here is derived from an EMBL/GenBank/DDBJ whole genome shotgun (WGS) entry which is preliminary data.</text>
</comment>
<dbReference type="Gene3D" id="3.40.50.150">
    <property type="entry name" value="Vaccinia Virus protein VP39"/>
    <property type="match status" value="1"/>
</dbReference>
<evidence type="ECO:0000256" key="3">
    <source>
        <dbReference type="ARBA" id="ARBA00022691"/>
    </source>
</evidence>
<proteinExistence type="predicted"/>
<dbReference type="PROSITE" id="PS51682">
    <property type="entry name" value="SAM_OMT_I"/>
    <property type="match status" value="1"/>
</dbReference>
<dbReference type="PANTHER" id="PTHR43167">
    <property type="entry name" value="PUTATIVE (AFU_ORTHOLOGUE AFUA_6G01830)-RELATED"/>
    <property type="match status" value="1"/>
</dbReference>
<evidence type="ECO:0000313" key="5">
    <source>
        <dbReference type="Proteomes" id="UP000437065"/>
    </source>
</evidence>
<gene>
    <name evidence="4" type="ORF">GRX01_12595</name>
</gene>
<evidence type="ECO:0000256" key="1">
    <source>
        <dbReference type="ARBA" id="ARBA00022603"/>
    </source>
</evidence>
<keyword evidence="2 4" id="KW-0808">Transferase</keyword>
<sequence>MVLTEAVSRFLRATGPEHTDVQAEMAAFADEHDFPNIGPESGAVLRLLARLADADTVFEFGSGFGYSASWFLRGGAERVILTEFDAEELDQGREFMCEAGLANRCVFEEGDAMDTVGRYDGPFDVVLVDHQKERYTDAFDAVREKVAPGGVVAADNVMRGPIDFDALLAHAEGDEDSGGALASANDQTRGIADYLDAVRDDPDFETAVLPVGSGLAVSTKAD</sequence>
<evidence type="ECO:0000256" key="2">
    <source>
        <dbReference type="ARBA" id="ARBA00022679"/>
    </source>
</evidence>
<name>A0A6B0STF5_9EURY</name>
<keyword evidence="1 4" id="KW-0489">Methyltransferase</keyword>
<dbReference type="RefSeq" id="WP_159667925.1">
    <property type="nucleotide sequence ID" value="NZ_WUUS01000007.1"/>
</dbReference>
<dbReference type="Pfam" id="PF01596">
    <property type="entry name" value="Methyltransf_3"/>
    <property type="match status" value="1"/>
</dbReference>
<dbReference type="PANTHER" id="PTHR43167:SF1">
    <property type="entry name" value="PUTATIVE (AFU_ORTHOLOGUE AFUA_6G01830)-RELATED"/>
    <property type="match status" value="1"/>
</dbReference>
<reference evidence="4 5" key="1">
    <citation type="submission" date="2019-12" db="EMBL/GenBank/DDBJ databases">
        <title>Isolation and characterization of three novel carbon monoxide-oxidizing members of Halobacteria from salione crusts and soils.</title>
        <authorList>
            <person name="Myers M.R."/>
            <person name="King G.M."/>
        </authorList>
    </citation>
    <scope>NUCLEOTIDE SEQUENCE [LARGE SCALE GENOMIC DNA]</scope>
    <source>
        <strain evidence="4 5">WSA2</strain>
    </source>
</reference>
<dbReference type="InterPro" id="IPR029063">
    <property type="entry name" value="SAM-dependent_MTases_sf"/>
</dbReference>
<organism evidence="4 5">
    <name type="scientific">Halobaculum saliterrae</name>
    <dbReference type="NCBI Taxonomy" id="2073113"/>
    <lineage>
        <taxon>Archaea</taxon>
        <taxon>Methanobacteriati</taxon>
        <taxon>Methanobacteriota</taxon>
        <taxon>Stenosarchaea group</taxon>
        <taxon>Halobacteria</taxon>
        <taxon>Halobacteriales</taxon>
        <taxon>Haloferacaceae</taxon>
        <taxon>Halobaculum</taxon>
    </lineage>
</organism>
<dbReference type="SUPFAM" id="SSF53335">
    <property type="entry name" value="S-adenosyl-L-methionine-dependent methyltransferases"/>
    <property type="match status" value="1"/>
</dbReference>
<keyword evidence="3" id="KW-0949">S-adenosyl-L-methionine</keyword>
<dbReference type="GO" id="GO:0032259">
    <property type="term" value="P:methylation"/>
    <property type="evidence" value="ECO:0007669"/>
    <property type="project" value="UniProtKB-KW"/>
</dbReference>
<dbReference type="GO" id="GO:0008171">
    <property type="term" value="F:O-methyltransferase activity"/>
    <property type="evidence" value="ECO:0007669"/>
    <property type="project" value="InterPro"/>
</dbReference>
<dbReference type="AlphaFoldDB" id="A0A6B0STF5"/>
<accession>A0A6B0STF5</accession>